<feature type="compositionally biased region" description="Basic and acidic residues" evidence="1">
    <location>
        <begin position="11"/>
        <end position="30"/>
    </location>
</feature>
<name>A0A9R1XKX2_LACSA</name>
<feature type="region of interest" description="Disordered" evidence="1">
    <location>
        <begin position="1"/>
        <end position="40"/>
    </location>
</feature>
<dbReference type="EMBL" id="NBSK02000004">
    <property type="protein sequence ID" value="KAJ0213544.1"/>
    <property type="molecule type" value="Genomic_DNA"/>
</dbReference>
<dbReference type="PANTHER" id="PTHR31973:SF187">
    <property type="entry name" value="MUTATOR TRANSPOSASE MUDRA PROTEIN"/>
    <property type="match status" value="1"/>
</dbReference>
<comment type="caution">
    <text evidence="2">The sequence shown here is derived from an EMBL/GenBank/DDBJ whole genome shotgun (WGS) entry which is preliminary data.</text>
</comment>
<feature type="compositionally biased region" description="Acidic residues" evidence="1">
    <location>
        <begin position="31"/>
        <end position="40"/>
    </location>
</feature>
<organism evidence="2 3">
    <name type="scientific">Lactuca sativa</name>
    <name type="common">Garden lettuce</name>
    <dbReference type="NCBI Taxonomy" id="4236"/>
    <lineage>
        <taxon>Eukaryota</taxon>
        <taxon>Viridiplantae</taxon>
        <taxon>Streptophyta</taxon>
        <taxon>Embryophyta</taxon>
        <taxon>Tracheophyta</taxon>
        <taxon>Spermatophyta</taxon>
        <taxon>Magnoliopsida</taxon>
        <taxon>eudicotyledons</taxon>
        <taxon>Gunneridae</taxon>
        <taxon>Pentapetalae</taxon>
        <taxon>asterids</taxon>
        <taxon>campanulids</taxon>
        <taxon>Asterales</taxon>
        <taxon>Asteraceae</taxon>
        <taxon>Cichorioideae</taxon>
        <taxon>Cichorieae</taxon>
        <taxon>Lactucinae</taxon>
        <taxon>Lactuca</taxon>
    </lineage>
</organism>
<evidence type="ECO:0000313" key="3">
    <source>
        <dbReference type="Proteomes" id="UP000235145"/>
    </source>
</evidence>
<keyword evidence="3" id="KW-1185">Reference proteome</keyword>
<evidence type="ECO:0000313" key="2">
    <source>
        <dbReference type="EMBL" id="KAJ0213544.1"/>
    </source>
</evidence>
<dbReference type="AlphaFoldDB" id="A0A9R1XKX2"/>
<evidence type="ECO:0000256" key="1">
    <source>
        <dbReference type="SAM" id="MobiDB-lite"/>
    </source>
</evidence>
<dbReference type="Proteomes" id="UP000235145">
    <property type="component" value="Unassembled WGS sequence"/>
</dbReference>
<evidence type="ECO:0008006" key="4">
    <source>
        <dbReference type="Google" id="ProtNLM"/>
    </source>
</evidence>
<gene>
    <name evidence="2" type="ORF">LSAT_V11C400161930</name>
</gene>
<protein>
    <recommendedName>
        <fullName evidence="4">Transposase MuDR plant domain-containing protein</fullName>
    </recommendedName>
</protein>
<sequence length="190" mass="22677">MPLMELHPITSKKETRRREREGVCNSRPREEEENVDEVLDEEAYDRETQFKYSTHDPNVKWNRMKPQEGERYESAHQLKLYLTNHAISKGYHIRFNKCDSVRLHCVCASDPEKFGYPYYVKASWMSTEKSFQIKKMYPHHNCVKNFNNGKLMGPTWLARQFLKELITTPNLKAKEIQKNFNTNFTLRFHG</sequence>
<proteinExistence type="predicted"/>
<dbReference type="PANTHER" id="PTHR31973">
    <property type="entry name" value="POLYPROTEIN, PUTATIVE-RELATED"/>
    <property type="match status" value="1"/>
</dbReference>
<accession>A0A9R1XKX2</accession>
<reference evidence="2 3" key="1">
    <citation type="journal article" date="2017" name="Nat. Commun.">
        <title>Genome assembly with in vitro proximity ligation data and whole-genome triplication in lettuce.</title>
        <authorList>
            <person name="Reyes-Chin-Wo S."/>
            <person name="Wang Z."/>
            <person name="Yang X."/>
            <person name="Kozik A."/>
            <person name="Arikit S."/>
            <person name="Song C."/>
            <person name="Xia L."/>
            <person name="Froenicke L."/>
            <person name="Lavelle D.O."/>
            <person name="Truco M.J."/>
            <person name="Xia R."/>
            <person name="Zhu S."/>
            <person name="Xu C."/>
            <person name="Xu H."/>
            <person name="Xu X."/>
            <person name="Cox K."/>
            <person name="Korf I."/>
            <person name="Meyers B.C."/>
            <person name="Michelmore R.W."/>
        </authorList>
    </citation>
    <scope>NUCLEOTIDE SEQUENCE [LARGE SCALE GENOMIC DNA]</scope>
    <source>
        <strain evidence="3">cv. Salinas</strain>
        <tissue evidence="2">Seedlings</tissue>
    </source>
</reference>